<name>A0ABY7G4M5_MYAAR</name>
<sequence>MAVSLKEAKHFRSWENADMYEESDVARLVLESLSAEKPGTNQGNLAVADFVKENFKNYGLDHVAIKESEAVVTYHDAKTRLEIIFEEDTNRSTIDEADWQIQGYGFDQLTVFGSAQGHLVYGHIGRPVDLLRLTSANVTLRDSILLLQLGDVSVMDKQQKQVFQGCCCSVLTLAVTMANYIDDIVRFGLKAEDWQPTIPVVAISNITSSKLATLAEGTSLFPEIWTDSAHGSKSQKVSVMMDLSTRREKLPTANVLGTLYGSEEPDLELLIGASLSTSSSNGLQSSPLDLVSIASLLELARTMSHVHHTQGWTPRRTVKFALWDRSSGMDTGLARYIQNNKHILGQEAVAYIDLDLAEDRDVRRLDSSVGLMDLLRIIADMVPDPVEPEFSLVEKWPSYFSQQYNRQPLGNYVINMANMSPLASTIGIPSISIQSLQILLSREANVNDPYISAITRVMSLVGVRIIDDIVLPYNLSAFVNFIDLRVRNTLTLADKSLPEEEFLKKNDNVLQALEKLQQAVNNLPAYDLCLVLTHLNNVKMKMESLFTDWRQTVVKGSTHTSVLSTVAEAVDLYKLTGNTDYYHKAQSEITSRLSEAMKLIQTVPAITNALPSRPVCCKIAVIVASWTR</sequence>
<dbReference type="Gene3D" id="3.50.30.30">
    <property type="match status" value="2"/>
</dbReference>
<dbReference type="SUPFAM" id="SSF52025">
    <property type="entry name" value="PA domain"/>
    <property type="match status" value="1"/>
</dbReference>
<proteinExistence type="predicted"/>
<evidence type="ECO:0000313" key="2">
    <source>
        <dbReference type="Proteomes" id="UP001164746"/>
    </source>
</evidence>
<protein>
    <submittedName>
        <fullName evidence="1">FOLH1-like protein</fullName>
    </submittedName>
</protein>
<feature type="non-terminal residue" evidence="1">
    <location>
        <position position="1"/>
    </location>
</feature>
<dbReference type="PANTHER" id="PTHR10404:SF46">
    <property type="entry name" value="VACUOLAR PROTEIN SORTING-ASSOCIATED PROTEIN 70"/>
    <property type="match status" value="1"/>
</dbReference>
<dbReference type="Gene3D" id="3.40.630.10">
    <property type="entry name" value="Zn peptidases"/>
    <property type="match status" value="2"/>
</dbReference>
<reference evidence="1" key="1">
    <citation type="submission" date="2022-11" db="EMBL/GenBank/DDBJ databases">
        <title>Centuries of genome instability and evolution in soft-shell clam transmissible cancer (bioRxiv).</title>
        <authorList>
            <person name="Hart S.F.M."/>
            <person name="Yonemitsu M.A."/>
            <person name="Giersch R.M."/>
            <person name="Beal B.F."/>
            <person name="Arriagada G."/>
            <person name="Davis B.W."/>
            <person name="Ostrander E.A."/>
            <person name="Goff S.P."/>
            <person name="Metzger M.J."/>
        </authorList>
    </citation>
    <scope>NUCLEOTIDE SEQUENCE</scope>
    <source>
        <strain evidence="1">MELC-2E11</strain>
        <tissue evidence="1">Siphon/mantle</tissue>
    </source>
</reference>
<keyword evidence="2" id="KW-1185">Reference proteome</keyword>
<organism evidence="1 2">
    <name type="scientific">Mya arenaria</name>
    <name type="common">Soft-shell clam</name>
    <dbReference type="NCBI Taxonomy" id="6604"/>
    <lineage>
        <taxon>Eukaryota</taxon>
        <taxon>Metazoa</taxon>
        <taxon>Spiralia</taxon>
        <taxon>Lophotrochozoa</taxon>
        <taxon>Mollusca</taxon>
        <taxon>Bivalvia</taxon>
        <taxon>Autobranchia</taxon>
        <taxon>Heteroconchia</taxon>
        <taxon>Euheterodonta</taxon>
        <taxon>Imparidentia</taxon>
        <taxon>Neoheterodontei</taxon>
        <taxon>Myida</taxon>
        <taxon>Myoidea</taxon>
        <taxon>Myidae</taxon>
        <taxon>Mya</taxon>
    </lineage>
</organism>
<dbReference type="InterPro" id="IPR039373">
    <property type="entry name" value="Peptidase_M28B"/>
</dbReference>
<dbReference type="PANTHER" id="PTHR10404">
    <property type="entry name" value="N-ACETYLATED-ALPHA-LINKED ACIDIC DIPEPTIDASE"/>
    <property type="match status" value="1"/>
</dbReference>
<gene>
    <name evidence="1" type="ORF">MAR_013807</name>
</gene>
<dbReference type="EMBL" id="CP111026">
    <property type="protein sequence ID" value="WAR28103.1"/>
    <property type="molecule type" value="Genomic_DNA"/>
</dbReference>
<accession>A0ABY7G4M5</accession>
<dbReference type="Proteomes" id="UP001164746">
    <property type="component" value="Chromosome 15"/>
</dbReference>
<dbReference type="InterPro" id="IPR046450">
    <property type="entry name" value="PA_dom_sf"/>
</dbReference>
<dbReference type="SUPFAM" id="SSF53187">
    <property type="entry name" value="Zn-dependent exopeptidases"/>
    <property type="match status" value="1"/>
</dbReference>
<evidence type="ECO:0000313" key="1">
    <source>
        <dbReference type="EMBL" id="WAR28103.1"/>
    </source>
</evidence>